<dbReference type="AlphaFoldDB" id="A0A1S8L637"/>
<evidence type="ECO:0000256" key="1">
    <source>
        <dbReference type="ARBA" id="ARBA00001966"/>
    </source>
</evidence>
<evidence type="ECO:0000256" key="3">
    <source>
        <dbReference type="ARBA" id="ARBA00022691"/>
    </source>
</evidence>
<evidence type="ECO:0000256" key="4">
    <source>
        <dbReference type="ARBA" id="ARBA00022723"/>
    </source>
</evidence>
<keyword evidence="5" id="KW-0408">Iron</keyword>
<dbReference type="GO" id="GO:0051539">
    <property type="term" value="F:4 iron, 4 sulfur cluster binding"/>
    <property type="evidence" value="ECO:0007669"/>
    <property type="project" value="UniProtKB-KW"/>
</dbReference>
<dbReference type="InterPro" id="IPR007197">
    <property type="entry name" value="rSAM"/>
</dbReference>
<evidence type="ECO:0000313" key="7">
    <source>
        <dbReference type="EMBL" id="URZ11651.1"/>
    </source>
</evidence>
<keyword evidence="3" id="KW-0949">S-adenosyl-L-methionine</keyword>
<dbReference type="Gene3D" id="3.20.20.70">
    <property type="entry name" value="Aldolase class I"/>
    <property type="match status" value="2"/>
</dbReference>
<dbReference type="SFLD" id="SFLDS00029">
    <property type="entry name" value="Radical_SAM"/>
    <property type="match status" value="1"/>
</dbReference>
<keyword evidence="4" id="KW-0479">Metal-binding</keyword>
<dbReference type="PROSITE" id="PS01305">
    <property type="entry name" value="MOAA_NIFB_PQQE"/>
    <property type="match status" value="1"/>
</dbReference>
<keyword evidence="2" id="KW-0004">4Fe-4S</keyword>
<dbReference type="GO" id="GO:0046872">
    <property type="term" value="F:metal ion binding"/>
    <property type="evidence" value="ECO:0007669"/>
    <property type="project" value="UniProtKB-KW"/>
</dbReference>
<evidence type="ECO:0000256" key="5">
    <source>
        <dbReference type="ARBA" id="ARBA00023004"/>
    </source>
</evidence>
<dbReference type="InterPro" id="IPR013785">
    <property type="entry name" value="Aldolase_TIM"/>
</dbReference>
<keyword evidence="6" id="KW-0411">Iron-sulfur</keyword>
<dbReference type="InterPro" id="IPR023885">
    <property type="entry name" value="4Fe4S-binding_SPASM_dom"/>
</dbReference>
<keyword evidence="8" id="KW-1185">Reference proteome</keyword>
<comment type="cofactor">
    <cofactor evidence="1">
        <name>[4Fe-4S] cluster</name>
        <dbReference type="ChEBI" id="CHEBI:49883"/>
    </cofactor>
</comment>
<evidence type="ECO:0000256" key="6">
    <source>
        <dbReference type="ARBA" id="ARBA00023014"/>
    </source>
</evidence>
<sequence length="397" mass="45309">MEFSKELIFIEAGKILVYNYKLNKACITNKNVYDFLKNNDISGFKKNITEKDSELLLKNGVIFEDESNYNRLAYSHKLTKIERKIDLKLVYLHITQHCNLSCSYCYNHRNLNKPDGINTNDISFIANILKNVGVETIVLTGGEALLRDDIIEVCKILKNFDFKLQLLTNGTMLSIKQEILDLLDKVIISIDTFDQTKNARNGLDVLKLKEDLLSIDSSQKYKITLRSVVTHLDEVSFKDIKSFASLNGFNFLQAVFIPNKSSDINLIPSIDVIEPDAEDCLLKASSCGACYNEIAIDSNGDIYPCQALIRPELKVSNIFKTNWMQELKNSDVTNMFLKRKVDNIENCSSCEYRYLCGGGCPTMPYNLYGTLFNCAKPLCGYIKQNIEKNFKRILEKY</sequence>
<dbReference type="KEGG" id="crw:CROST_023680"/>
<dbReference type="STRING" id="84029.CROST_22710"/>
<reference evidence="7 8" key="1">
    <citation type="submission" date="2022-04" db="EMBL/GenBank/DDBJ databases">
        <title>Genome sequence of C. roseum typestrain.</title>
        <authorList>
            <person name="Poehlein A."/>
            <person name="Schoch T."/>
            <person name="Duerre P."/>
            <person name="Daniel R."/>
        </authorList>
    </citation>
    <scope>NUCLEOTIDE SEQUENCE [LARGE SCALE GENOMIC DNA]</scope>
    <source>
        <strain evidence="7 8">DSM 7320</strain>
    </source>
</reference>
<organism evidence="7 8">
    <name type="scientific">Clostridium felsineum</name>
    <dbReference type="NCBI Taxonomy" id="36839"/>
    <lineage>
        <taxon>Bacteria</taxon>
        <taxon>Bacillati</taxon>
        <taxon>Bacillota</taxon>
        <taxon>Clostridia</taxon>
        <taxon>Eubacteriales</taxon>
        <taxon>Clostridiaceae</taxon>
        <taxon>Clostridium</taxon>
    </lineage>
</organism>
<dbReference type="InterPro" id="IPR050377">
    <property type="entry name" value="Radical_SAM_PqqE_MftC-like"/>
</dbReference>
<protein>
    <submittedName>
        <fullName evidence="7">GTP 3',8-cyclase</fullName>
    </submittedName>
</protein>
<gene>
    <name evidence="7" type="primary">moaA_5</name>
    <name evidence="7" type="ORF">CROST_023680</name>
</gene>
<dbReference type="InterPro" id="IPR000385">
    <property type="entry name" value="MoaA_NifB_PqqE_Fe-S-bd_CS"/>
</dbReference>
<dbReference type="Pfam" id="PF13186">
    <property type="entry name" value="SPASM"/>
    <property type="match status" value="1"/>
</dbReference>
<dbReference type="RefSeq" id="WP_077833351.1">
    <property type="nucleotide sequence ID" value="NZ_CP096983.1"/>
</dbReference>
<dbReference type="Pfam" id="PF04055">
    <property type="entry name" value="Radical_SAM"/>
    <property type="match status" value="1"/>
</dbReference>
<dbReference type="PANTHER" id="PTHR11228">
    <property type="entry name" value="RADICAL SAM DOMAIN PROTEIN"/>
    <property type="match status" value="1"/>
</dbReference>
<dbReference type="Proteomes" id="UP000190951">
    <property type="component" value="Chromosome"/>
</dbReference>
<dbReference type="EMBL" id="CP096983">
    <property type="protein sequence ID" value="URZ11651.1"/>
    <property type="molecule type" value="Genomic_DNA"/>
</dbReference>
<dbReference type="CDD" id="cd01335">
    <property type="entry name" value="Radical_SAM"/>
    <property type="match status" value="1"/>
</dbReference>
<dbReference type="NCBIfam" id="TIGR04085">
    <property type="entry name" value="rSAM_more_4Fe4S"/>
    <property type="match status" value="1"/>
</dbReference>
<dbReference type="GO" id="GO:0003824">
    <property type="term" value="F:catalytic activity"/>
    <property type="evidence" value="ECO:0007669"/>
    <property type="project" value="InterPro"/>
</dbReference>
<evidence type="ECO:0000313" key="8">
    <source>
        <dbReference type="Proteomes" id="UP000190951"/>
    </source>
</evidence>
<accession>A0A1S8L637</accession>
<evidence type="ECO:0000256" key="2">
    <source>
        <dbReference type="ARBA" id="ARBA00022485"/>
    </source>
</evidence>
<dbReference type="PANTHER" id="PTHR11228:SF35">
    <property type="entry name" value="MOLYBDENUM COFACTOR BIOSYNTHESIS PROTEIN A-RELATED"/>
    <property type="match status" value="1"/>
</dbReference>
<proteinExistence type="predicted"/>
<name>A0A1S8L637_9CLOT</name>
<dbReference type="SFLD" id="SFLDG01067">
    <property type="entry name" value="SPASM/twitch_domain_containing"/>
    <property type="match status" value="1"/>
</dbReference>
<dbReference type="SUPFAM" id="SSF102114">
    <property type="entry name" value="Radical SAM enzymes"/>
    <property type="match status" value="1"/>
</dbReference>
<dbReference type="InterPro" id="IPR058240">
    <property type="entry name" value="rSAM_sf"/>
</dbReference>
<dbReference type="PROSITE" id="PS51918">
    <property type="entry name" value="RADICAL_SAM"/>
    <property type="match status" value="1"/>
</dbReference>